<evidence type="ECO:0000313" key="2">
    <source>
        <dbReference type="EMBL" id="SEM30443.1"/>
    </source>
</evidence>
<dbReference type="STRING" id="407022.SAMN05661044_04799"/>
<dbReference type="PROSITE" id="PS50005">
    <property type="entry name" value="TPR"/>
    <property type="match status" value="1"/>
</dbReference>
<dbReference type="InterPro" id="IPR019734">
    <property type="entry name" value="TPR_rpt"/>
</dbReference>
<keyword evidence="3" id="KW-1185">Reference proteome</keyword>
<evidence type="ECO:0000313" key="3">
    <source>
        <dbReference type="Proteomes" id="UP000199421"/>
    </source>
</evidence>
<gene>
    <name evidence="2" type="ORF">SAMN05661044_04799</name>
</gene>
<name>A0A1H7X9T4_OLID1</name>
<dbReference type="InterPro" id="IPR011990">
    <property type="entry name" value="TPR-like_helical_dom_sf"/>
</dbReference>
<proteinExistence type="predicted"/>
<feature type="repeat" description="TPR" evidence="1">
    <location>
        <begin position="322"/>
        <end position="355"/>
    </location>
</feature>
<dbReference type="OrthoDB" id="1522549at2"/>
<dbReference type="AlphaFoldDB" id="A0A1H7X9T4"/>
<dbReference type="Gene3D" id="1.25.40.10">
    <property type="entry name" value="Tetratricopeptide repeat domain"/>
    <property type="match status" value="4"/>
</dbReference>
<accession>A0A1H7X9T4</accession>
<dbReference type="SMART" id="SM00028">
    <property type="entry name" value="TPR"/>
    <property type="match status" value="5"/>
</dbReference>
<dbReference type="EMBL" id="FOAF01000010">
    <property type="protein sequence ID" value="SEM30443.1"/>
    <property type="molecule type" value="Genomic_DNA"/>
</dbReference>
<dbReference type="Proteomes" id="UP000199421">
    <property type="component" value="Unassembled WGS sequence"/>
</dbReference>
<organism evidence="2 3">
    <name type="scientific">Olivibacter domesticus</name>
    <name type="common">Pseudosphingobacterium domesticum</name>
    <dbReference type="NCBI Taxonomy" id="407022"/>
    <lineage>
        <taxon>Bacteria</taxon>
        <taxon>Pseudomonadati</taxon>
        <taxon>Bacteroidota</taxon>
        <taxon>Sphingobacteriia</taxon>
        <taxon>Sphingobacteriales</taxon>
        <taxon>Sphingobacteriaceae</taxon>
        <taxon>Olivibacter</taxon>
    </lineage>
</organism>
<evidence type="ECO:0000256" key="1">
    <source>
        <dbReference type="PROSITE-ProRule" id="PRU00339"/>
    </source>
</evidence>
<keyword evidence="1" id="KW-0802">TPR repeat</keyword>
<reference evidence="3" key="1">
    <citation type="submission" date="2016-10" db="EMBL/GenBank/DDBJ databases">
        <authorList>
            <person name="Varghese N."/>
            <person name="Submissions S."/>
        </authorList>
    </citation>
    <scope>NUCLEOTIDE SEQUENCE [LARGE SCALE GENOMIC DNA]</scope>
    <source>
        <strain evidence="3">DSM 18733</strain>
    </source>
</reference>
<sequence length="961" mass="110931">MYRQQKLINGQSNTNWFMLKPLFKDSSGFSFLFLFFFTVLISSCFTKKEKAEKTNFGQNITTKFNILYNANKLLDEAEETRINSTKPNFQHALPVFIEPNEASIASNTKLMDSIIQKSITIINDKSESKYINNAYFLMAKANYEKGNYYNAAEFFSYVINTITVTNQKLLEPALAWKARSLMQIGYLDQASKVLDSAFIAAGNNKHPSAITYASQARYYLEVNKKDGAIQMLDLAINTSSNKKEKLRWHYILGQLLYDTGDYLMANKHFDKVVKSNASYEMAFNAELNQVFMQKDYGDSSLVGTVSRLKRMLKDDKNKGFTDQIYYIIGESYLNHNQEDEAIKNYKLSLREPSNNNFQRASTYLKMADIYFDKATYDTSKHYYDSTATLIDASFPQYTIIQAKIANLDDLVKHLNIITEQDQLQYLAKLPEKERLETIDSIFERKEKVAISLKKEKENNKQKEVTNPEYATNFSNKQSTDKRFYFNNPNAISNGLTEFKRRWGNRSLEDNWRIRNKQASLAAGNNTKIPLANSEDKANQPDSAAIVTKEDFVKAVPLTEIALRESNNKIIASYLKLAEIYRDNLKDKEATAKIYTSLLERFPSIEEKDFVLYNLYRLYTELGDQRKNMYKNQLLTTSPESIYSKIINDPNYLSKLGEESQTLNNIYIDAYNMYADKDYEQVIAIADSLNIVFGKDNHLDIAAQMAYLKALAIGRTSSLQSFEQELKKIQSDYADNKLISPLLTQHLSYIDSNRVSLQDRKIAIMDIEDGREQFVDEPVLTKWPELTFNRAETPPPPRRSLAGNLSNQQNIQVTPFNSTVNLQGKVKIASYKQGQQINSFRDLELLPDSAIYYFVINVDNAKVNLSPSRYGIGQFNRGQYLDKNLTHQLKKVDDELQLIYIGKFFSYEDAKIYLDRITPQLKTIMKIPAENYQPFIITEKYLEEITDFDKVSDYLIKYKEQL</sequence>
<dbReference type="Pfam" id="PF13174">
    <property type="entry name" value="TPR_6"/>
    <property type="match status" value="1"/>
</dbReference>
<dbReference type="SUPFAM" id="SSF48452">
    <property type="entry name" value="TPR-like"/>
    <property type="match status" value="2"/>
</dbReference>
<protein>
    <submittedName>
        <fullName evidence="2">Tetratricopeptide repeat-containing protein</fullName>
    </submittedName>
</protein>